<reference evidence="9 10" key="1">
    <citation type="submission" date="2019-06" db="EMBL/GenBank/DDBJ databases">
        <title>Sequencing the genomes of 1000 actinobacteria strains.</title>
        <authorList>
            <person name="Klenk H.-P."/>
        </authorList>
    </citation>
    <scope>NUCLEOTIDE SEQUENCE [LARGE SCALE GENOMIC DNA]</scope>
    <source>
        <strain evidence="9 10">DSM 20169</strain>
    </source>
</reference>
<dbReference type="AlphaFoldDB" id="A0A543B9Y1"/>
<feature type="transmembrane region" description="Helical" evidence="7">
    <location>
        <begin position="178"/>
        <end position="198"/>
    </location>
</feature>
<feature type="transmembrane region" description="Helical" evidence="7">
    <location>
        <begin position="287"/>
        <end position="310"/>
    </location>
</feature>
<comment type="similarity">
    <text evidence="7">Belongs to the binding-protein-dependent transport system permease family.</text>
</comment>
<evidence type="ECO:0000256" key="4">
    <source>
        <dbReference type="ARBA" id="ARBA00022692"/>
    </source>
</evidence>
<comment type="caution">
    <text evidence="9">The sequence shown here is derived from an EMBL/GenBank/DDBJ whole genome shotgun (WGS) entry which is preliminary data.</text>
</comment>
<organism evidence="9 10">
    <name type="scientific">Microbacterium saperdae</name>
    <dbReference type="NCBI Taxonomy" id="69368"/>
    <lineage>
        <taxon>Bacteria</taxon>
        <taxon>Bacillati</taxon>
        <taxon>Actinomycetota</taxon>
        <taxon>Actinomycetes</taxon>
        <taxon>Micrococcales</taxon>
        <taxon>Microbacteriaceae</taxon>
        <taxon>Microbacterium</taxon>
    </lineage>
</organism>
<evidence type="ECO:0000256" key="7">
    <source>
        <dbReference type="RuleBase" id="RU363032"/>
    </source>
</evidence>
<keyword evidence="4 7" id="KW-0812">Transmembrane</keyword>
<dbReference type="PROSITE" id="PS50928">
    <property type="entry name" value="ABC_TM1"/>
    <property type="match status" value="1"/>
</dbReference>
<protein>
    <submittedName>
        <fullName evidence="9">Peptide/nickel transport system permease protein</fullName>
    </submittedName>
</protein>
<keyword evidence="5 7" id="KW-1133">Transmembrane helix</keyword>
<evidence type="ECO:0000256" key="1">
    <source>
        <dbReference type="ARBA" id="ARBA00004651"/>
    </source>
</evidence>
<dbReference type="GO" id="GO:0005886">
    <property type="term" value="C:plasma membrane"/>
    <property type="evidence" value="ECO:0007669"/>
    <property type="project" value="UniProtKB-SubCell"/>
</dbReference>
<dbReference type="OrthoDB" id="9812701at2"/>
<name>A0A543B9Y1_9MICO</name>
<feature type="transmembrane region" description="Helical" evidence="7">
    <location>
        <begin position="112"/>
        <end position="136"/>
    </location>
</feature>
<dbReference type="Gene3D" id="1.10.3720.10">
    <property type="entry name" value="MetI-like"/>
    <property type="match status" value="1"/>
</dbReference>
<keyword evidence="2 7" id="KW-0813">Transport</keyword>
<dbReference type="Pfam" id="PF12911">
    <property type="entry name" value="OppC_N"/>
    <property type="match status" value="1"/>
</dbReference>
<accession>A0A543B9Y1</accession>
<evidence type="ECO:0000256" key="6">
    <source>
        <dbReference type="ARBA" id="ARBA00023136"/>
    </source>
</evidence>
<evidence type="ECO:0000256" key="3">
    <source>
        <dbReference type="ARBA" id="ARBA00022475"/>
    </source>
</evidence>
<feature type="transmembrane region" description="Helical" evidence="7">
    <location>
        <begin position="38"/>
        <end position="62"/>
    </location>
</feature>
<dbReference type="PANTHER" id="PTHR43386">
    <property type="entry name" value="OLIGOPEPTIDE TRANSPORT SYSTEM PERMEASE PROTEIN APPC"/>
    <property type="match status" value="1"/>
</dbReference>
<dbReference type="InterPro" id="IPR050366">
    <property type="entry name" value="BP-dependent_transpt_permease"/>
</dbReference>
<dbReference type="Pfam" id="PF00528">
    <property type="entry name" value="BPD_transp_1"/>
    <property type="match status" value="1"/>
</dbReference>
<dbReference type="InterPro" id="IPR025966">
    <property type="entry name" value="OppC_N"/>
</dbReference>
<gene>
    <name evidence="9" type="ORF">FB560_3121</name>
</gene>
<dbReference type="GO" id="GO:0055085">
    <property type="term" value="P:transmembrane transport"/>
    <property type="evidence" value="ECO:0007669"/>
    <property type="project" value="InterPro"/>
</dbReference>
<keyword evidence="10" id="KW-1185">Reference proteome</keyword>
<evidence type="ECO:0000256" key="5">
    <source>
        <dbReference type="ARBA" id="ARBA00022989"/>
    </source>
</evidence>
<dbReference type="CDD" id="cd06261">
    <property type="entry name" value="TM_PBP2"/>
    <property type="match status" value="1"/>
</dbReference>
<keyword evidence="3" id="KW-1003">Cell membrane</keyword>
<evidence type="ECO:0000259" key="8">
    <source>
        <dbReference type="PROSITE" id="PS50928"/>
    </source>
</evidence>
<dbReference type="RefSeq" id="WP_141873423.1">
    <property type="nucleotide sequence ID" value="NZ_VFOX01000002.1"/>
</dbReference>
<evidence type="ECO:0000256" key="2">
    <source>
        <dbReference type="ARBA" id="ARBA00022448"/>
    </source>
</evidence>
<dbReference type="Proteomes" id="UP000317209">
    <property type="component" value="Unassembled WGS sequence"/>
</dbReference>
<dbReference type="EMBL" id="VFOX01000002">
    <property type="protein sequence ID" value="TQL81647.1"/>
    <property type="molecule type" value="Genomic_DNA"/>
</dbReference>
<feature type="transmembrane region" description="Helical" evidence="7">
    <location>
        <begin position="229"/>
        <end position="247"/>
    </location>
</feature>
<evidence type="ECO:0000313" key="10">
    <source>
        <dbReference type="Proteomes" id="UP000317209"/>
    </source>
</evidence>
<dbReference type="InterPro" id="IPR000515">
    <property type="entry name" value="MetI-like"/>
</dbReference>
<proteinExistence type="inferred from homology"/>
<feature type="transmembrane region" description="Helical" evidence="7">
    <location>
        <begin position="143"/>
        <end position="166"/>
    </location>
</feature>
<dbReference type="PANTHER" id="PTHR43386:SF6">
    <property type="entry name" value="ABC TRANSPORTER PERMEASE PROTEIN"/>
    <property type="match status" value="1"/>
</dbReference>
<sequence>MSLRITVDPAHAGEHGAVSPATEGPWRSFARALAKERLVIAGASIVGVVVLLALLAPVFVAITGHGPTDQFRDQAVDGFGIPVGPNSSFWFGADGSGRDVFIRAVTGAQVSLAVGIPATTLALLVGTTLGLIAGYFGGRADAVISLLIDVTLSFPFLVTALCLVILNRGENGQPIVPPVTVVVVVIALFSWTFFARIVRGQVIELRRRPFVEAAEAVGASRARIIRREIIPNVLPIAIVYWGVQLPLNIVGEATLSFLGVGVVPPTPSWGNMIADAQASALFQSQPWMLLGPGLFLIVTVLGFNLLSSGLQNALDPARSR</sequence>
<comment type="subcellular location">
    <subcellularLocation>
        <location evidence="1 7">Cell membrane</location>
        <topology evidence="1 7">Multi-pass membrane protein</topology>
    </subcellularLocation>
</comment>
<dbReference type="InterPro" id="IPR035906">
    <property type="entry name" value="MetI-like_sf"/>
</dbReference>
<feature type="domain" description="ABC transmembrane type-1" evidence="8">
    <location>
        <begin position="108"/>
        <end position="307"/>
    </location>
</feature>
<dbReference type="SUPFAM" id="SSF161098">
    <property type="entry name" value="MetI-like"/>
    <property type="match status" value="1"/>
</dbReference>
<keyword evidence="6 7" id="KW-0472">Membrane</keyword>
<evidence type="ECO:0000313" key="9">
    <source>
        <dbReference type="EMBL" id="TQL81647.1"/>
    </source>
</evidence>